<protein>
    <recommendedName>
        <fullName evidence="9">Cytochrome P450</fullName>
    </recommendedName>
</protein>
<proteinExistence type="inferred from homology"/>
<comment type="cofactor">
    <cofactor evidence="1 6">
        <name>heme</name>
        <dbReference type="ChEBI" id="CHEBI:30413"/>
    </cofactor>
</comment>
<comment type="similarity">
    <text evidence="2">Belongs to the cytochrome P450 family.</text>
</comment>
<sequence length="313" mass="35924">MFVGLPLCRNPDWVELNKKLTFDLIKATIIHSCIPACLRHIVAPLLIPKGFQRGAEYLEPLIRERLEQEAQHGKDWPQRPNDIISWMIDATKDRPRSNLELVKAILMTNFAALHTTTMSFTYVMYELATRPEYVQPLREEIEAVTGEEGWSRDAMHKLWKVDSFIKECLRVSNFAAARMALKDLTFSNGMTIPAGNMIGVPFDAIHTDANNYVDPESFDGFRFEKMRSQEGENIKHQIMSLSPDFILFGHGRQACPGRFFVANELKAMLAHALLVKYDFKMANGRGRPSNWQFWIFMVPDVTAKILFRKRTAA</sequence>
<keyword evidence="6" id="KW-0349">Heme</keyword>
<dbReference type="Proteomes" id="UP000054549">
    <property type="component" value="Unassembled WGS sequence"/>
</dbReference>
<keyword evidence="4" id="KW-0560">Oxidoreductase</keyword>
<evidence type="ECO:0000256" key="4">
    <source>
        <dbReference type="ARBA" id="ARBA00023002"/>
    </source>
</evidence>
<keyword evidence="5 6" id="KW-0408">Iron</keyword>
<dbReference type="GO" id="GO:0005506">
    <property type="term" value="F:iron ion binding"/>
    <property type="evidence" value="ECO:0007669"/>
    <property type="project" value="InterPro"/>
</dbReference>
<evidence type="ECO:0000313" key="7">
    <source>
        <dbReference type="EMBL" id="KIL60299.1"/>
    </source>
</evidence>
<keyword evidence="8" id="KW-1185">Reference proteome</keyword>
<dbReference type="InterPro" id="IPR001128">
    <property type="entry name" value="Cyt_P450"/>
</dbReference>
<dbReference type="GO" id="GO:0016705">
    <property type="term" value="F:oxidoreductase activity, acting on paired donors, with incorporation or reduction of molecular oxygen"/>
    <property type="evidence" value="ECO:0007669"/>
    <property type="project" value="InterPro"/>
</dbReference>
<dbReference type="EMBL" id="KN818301">
    <property type="protein sequence ID" value="KIL60299.1"/>
    <property type="molecule type" value="Genomic_DNA"/>
</dbReference>
<gene>
    <name evidence="7" type="ORF">M378DRAFT_168325</name>
</gene>
<dbReference type="CDD" id="cd11041">
    <property type="entry name" value="CYP503A1-like"/>
    <property type="match status" value="1"/>
</dbReference>
<evidence type="ECO:0000256" key="6">
    <source>
        <dbReference type="PIRSR" id="PIRSR602403-1"/>
    </source>
</evidence>
<dbReference type="OrthoDB" id="1844152at2759"/>
<evidence type="ECO:0000256" key="3">
    <source>
        <dbReference type="ARBA" id="ARBA00022723"/>
    </source>
</evidence>
<evidence type="ECO:0000256" key="5">
    <source>
        <dbReference type="ARBA" id="ARBA00023004"/>
    </source>
</evidence>
<evidence type="ECO:0008006" key="9">
    <source>
        <dbReference type="Google" id="ProtNLM"/>
    </source>
</evidence>
<evidence type="ECO:0000313" key="8">
    <source>
        <dbReference type="Proteomes" id="UP000054549"/>
    </source>
</evidence>
<feature type="binding site" description="axial binding residue" evidence="6">
    <location>
        <position position="255"/>
    </location>
    <ligand>
        <name>heme</name>
        <dbReference type="ChEBI" id="CHEBI:30413"/>
    </ligand>
    <ligandPart>
        <name>Fe</name>
        <dbReference type="ChEBI" id="CHEBI:18248"/>
    </ligandPart>
</feature>
<dbReference type="Pfam" id="PF00067">
    <property type="entry name" value="p450"/>
    <property type="match status" value="1"/>
</dbReference>
<dbReference type="AlphaFoldDB" id="A0A0C2T1G6"/>
<dbReference type="GO" id="GO:0004497">
    <property type="term" value="F:monooxygenase activity"/>
    <property type="evidence" value="ECO:0007669"/>
    <property type="project" value="InterPro"/>
</dbReference>
<dbReference type="PRINTS" id="PR00465">
    <property type="entry name" value="EP450IV"/>
</dbReference>
<dbReference type="HOGENOM" id="CLU_022195_1_2_1"/>
<name>A0A0C2T1G6_AMAMK</name>
<dbReference type="InterPro" id="IPR036396">
    <property type="entry name" value="Cyt_P450_sf"/>
</dbReference>
<dbReference type="STRING" id="946122.A0A0C2T1G6"/>
<organism evidence="7 8">
    <name type="scientific">Amanita muscaria (strain Koide BX008)</name>
    <dbReference type="NCBI Taxonomy" id="946122"/>
    <lineage>
        <taxon>Eukaryota</taxon>
        <taxon>Fungi</taxon>
        <taxon>Dikarya</taxon>
        <taxon>Basidiomycota</taxon>
        <taxon>Agaricomycotina</taxon>
        <taxon>Agaricomycetes</taxon>
        <taxon>Agaricomycetidae</taxon>
        <taxon>Agaricales</taxon>
        <taxon>Pluteineae</taxon>
        <taxon>Amanitaceae</taxon>
        <taxon>Amanita</taxon>
    </lineage>
</organism>
<evidence type="ECO:0000256" key="1">
    <source>
        <dbReference type="ARBA" id="ARBA00001971"/>
    </source>
</evidence>
<accession>A0A0C2T1G6</accession>
<dbReference type="PANTHER" id="PTHR46206">
    <property type="entry name" value="CYTOCHROME P450"/>
    <property type="match status" value="1"/>
</dbReference>
<dbReference type="Gene3D" id="1.10.630.10">
    <property type="entry name" value="Cytochrome P450"/>
    <property type="match status" value="1"/>
</dbReference>
<reference evidence="7 8" key="1">
    <citation type="submission" date="2014-04" db="EMBL/GenBank/DDBJ databases">
        <title>Evolutionary Origins and Diversification of the Mycorrhizal Mutualists.</title>
        <authorList>
            <consortium name="DOE Joint Genome Institute"/>
            <consortium name="Mycorrhizal Genomics Consortium"/>
            <person name="Kohler A."/>
            <person name="Kuo A."/>
            <person name="Nagy L.G."/>
            <person name="Floudas D."/>
            <person name="Copeland A."/>
            <person name="Barry K.W."/>
            <person name="Cichocki N."/>
            <person name="Veneault-Fourrey C."/>
            <person name="LaButti K."/>
            <person name="Lindquist E.A."/>
            <person name="Lipzen A."/>
            <person name="Lundell T."/>
            <person name="Morin E."/>
            <person name="Murat C."/>
            <person name="Riley R."/>
            <person name="Ohm R."/>
            <person name="Sun H."/>
            <person name="Tunlid A."/>
            <person name="Henrissat B."/>
            <person name="Grigoriev I.V."/>
            <person name="Hibbett D.S."/>
            <person name="Martin F."/>
        </authorList>
    </citation>
    <scope>NUCLEOTIDE SEQUENCE [LARGE SCALE GENOMIC DNA]</scope>
    <source>
        <strain evidence="7 8">Koide BX008</strain>
    </source>
</reference>
<dbReference type="InParanoid" id="A0A0C2T1G6"/>
<dbReference type="SUPFAM" id="SSF48264">
    <property type="entry name" value="Cytochrome P450"/>
    <property type="match status" value="1"/>
</dbReference>
<evidence type="ECO:0000256" key="2">
    <source>
        <dbReference type="ARBA" id="ARBA00010617"/>
    </source>
</evidence>
<dbReference type="GO" id="GO:0020037">
    <property type="term" value="F:heme binding"/>
    <property type="evidence" value="ECO:0007669"/>
    <property type="project" value="InterPro"/>
</dbReference>
<keyword evidence="3 6" id="KW-0479">Metal-binding</keyword>
<dbReference type="InterPro" id="IPR002403">
    <property type="entry name" value="Cyt_P450_E_grp-IV"/>
</dbReference>